<dbReference type="PANTHER" id="PTHR20992:SF9">
    <property type="entry name" value="AT15442P-RELATED"/>
    <property type="match status" value="1"/>
</dbReference>
<dbReference type="Proteomes" id="UP000184232">
    <property type="component" value="Unassembled WGS sequence"/>
</dbReference>
<feature type="transmembrane region" description="Helical" evidence="1">
    <location>
        <begin position="50"/>
        <end position="67"/>
    </location>
</feature>
<reference evidence="2 3" key="1">
    <citation type="submission" date="2016-11" db="EMBL/GenBank/DDBJ databases">
        <authorList>
            <person name="Jaros S."/>
            <person name="Januszkiewicz K."/>
            <person name="Wedrychowicz H."/>
        </authorList>
    </citation>
    <scope>NUCLEOTIDE SEQUENCE [LARGE SCALE GENOMIC DNA]</scope>
    <source>
        <strain evidence="2 3">DSM 22807</strain>
    </source>
</reference>
<organism evidence="2 3">
    <name type="scientific">Flavobacterium haoranii</name>
    <dbReference type="NCBI Taxonomy" id="683124"/>
    <lineage>
        <taxon>Bacteria</taxon>
        <taxon>Pseudomonadati</taxon>
        <taxon>Bacteroidota</taxon>
        <taxon>Flavobacteriia</taxon>
        <taxon>Flavobacteriales</taxon>
        <taxon>Flavobacteriaceae</taxon>
        <taxon>Flavobacterium</taxon>
    </lineage>
</organism>
<feature type="transmembrane region" description="Helical" evidence="1">
    <location>
        <begin position="73"/>
        <end position="95"/>
    </location>
</feature>
<dbReference type="InterPro" id="IPR005240">
    <property type="entry name" value="DUF389"/>
</dbReference>
<protein>
    <submittedName>
        <fullName evidence="2">TIGR00341 family protein</fullName>
    </submittedName>
</protein>
<dbReference type="AlphaFoldDB" id="A0A1M6JBK5"/>
<dbReference type="OrthoDB" id="9790659at2"/>
<dbReference type="Pfam" id="PF04087">
    <property type="entry name" value="DUF389"/>
    <property type="match status" value="1"/>
</dbReference>
<dbReference type="RefSeq" id="WP_072784603.1">
    <property type="nucleotide sequence ID" value="NZ_CP045292.1"/>
</dbReference>
<evidence type="ECO:0000313" key="3">
    <source>
        <dbReference type="Proteomes" id="UP000184232"/>
    </source>
</evidence>
<keyword evidence="1" id="KW-0472">Membrane</keyword>
<name>A0A1M6JBK5_9FLAO</name>
<dbReference type="PANTHER" id="PTHR20992">
    <property type="entry name" value="AT15442P-RELATED"/>
    <property type="match status" value="1"/>
</dbReference>
<keyword evidence="1" id="KW-1133">Transmembrane helix</keyword>
<proteinExistence type="predicted"/>
<gene>
    <name evidence="2" type="ORF">SAMN05444337_2034</name>
</gene>
<evidence type="ECO:0000256" key="1">
    <source>
        <dbReference type="SAM" id="Phobius"/>
    </source>
</evidence>
<feature type="transmembrane region" description="Helical" evidence="1">
    <location>
        <begin position="139"/>
        <end position="157"/>
    </location>
</feature>
<feature type="transmembrane region" description="Helical" evidence="1">
    <location>
        <begin position="107"/>
        <end position="127"/>
    </location>
</feature>
<keyword evidence="1" id="KW-0812">Transmembrane</keyword>
<dbReference type="STRING" id="683124.SAMN05444337_2034"/>
<dbReference type="EMBL" id="FQZH01000003">
    <property type="protein sequence ID" value="SHJ44108.1"/>
    <property type="molecule type" value="Genomic_DNA"/>
</dbReference>
<evidence type="ECO:0000313" key="2">
    <source>
        <dbReference type="EMBL" id="SHJ44108.1"/>
    </source>
</evidence>
<feature type="transmembrane region" description="Helical" evidence="1">
    <location>
        <begin position="196"/>
        <end position="219"/>
    </location>
</feature>
<sequence>MQDENKSTFSQSVASFKKFLEEIFDIYNDTDRNATIDDIKAGVDMKGQNAWVLIFSILIASTGLNTSSTAVVIGAMLISPLMGPILGMGLSLGIYDLDLLRKSLKNFGVMVVLSLVTSFLFFSVPMFQNETPELIARTSPNVLDIIIALSGGLALIVALSRRNKSTNTLAGVAIATALMPPLCTAGYGLATGKWNFFGGALFLFTINTIFIATATYLVVKFLRFPLKEYADVQRKKRISQILTFIALAIFIPSVYFFYQLYKKSDFEQKVDLVLAELKDEKGIGVFDIQKDFSKQKVSFAVLGTNLERSEIEKLEKKMKDFGYDNTIIHCVQDLQNQKTLSRLSEIENSYLTTQQLLSQKEEQLLLKDKEILDLKNKLSNGSTVSFVDVANEIQSLNDNIEEVSYYNILHTNFKSIDTVPHFVIKFKKEVSNKIIAEEVAKYKKWLQSKLKNQKVVVKSE</sequence>
<accession>A0A1M6JBK5</accession>
<feature type="transmembrane region" description="Helical" evidence="1">
    <location>
        <begin position="169"/>
        <end position="190"/>
    </location>
</feature>
<feature type="transmembrane region" description="Helical" evidence="1">
    <location>
        <begin position="240"/>
        <end position="258"/>
    </location>
</feature>
<keyword evidence="3" id="KW-1185">Reference proteome</keyword>